<feature type="transmembrane region" description="Helical" evidence="6">
    <location>
        <begin position="165"/>
        <end position="186"/>
    </location>
</feature>
<dbReference type="PANTHER" id="PTHR43495">
    <property type="entry name" value="GABA PERMEASE"/>
    <property type="match status" value="1"/>
</dbReference>
<feature type="transmembrane region" description="Helical" evidence="6">
    <location>
        <begin position="339"/>
        <end position="360"/>
    </location>
</feature>
<dbReference type="InterPro" id="IPR004841">
    <property type="entry name" value="AA-permease/SLC12A_dom"/>
</dbReference>
<dbReference type="Pfam" id="PF00324">
    <property type="entry name" value="AA_permease"/>
    <property type="match status" value="1"/>
</dbReference>
<feature type="transmembrane region" description="Helical" evidence="6">
    <location>
        <begin position="249"/>
        <end position="269"/>
    </location>
</feature>
<feature type="transmembrane region" description="Helical" evidence="6">
    <location>
        <begin position="411"/>
        <end position="432"/>
    </location>
</feature>
<evidence type="ECO:0000256" key="2">
    <source>
        <dbReference type="ARBA" id="ARBA00022448"/>
    </source>
</evidence>
<feature type="transmembrane region" description="Helical" evidence="6">
    <location>
        <begin position="438"/>
        <end position="457"/>
    </location>
</feature>
<dbReference type="AlphaFoldDB" id="H3KE76"/>
<feature type="transmembrane region" description="Helical" evidence="6">
    <location>
        <begin position="97"/>
        <end position="125"/>
    </location>
</feature>
<evidence type="ECO:0000313" key="9">
    <source>
        <dbReference type="Proteomes" id="UP000004956"/>
    </source>
</evidence>
<keyword evidence="4 6" id="KW-1133">Transmembrane helix</keyword>
<dbReference type="STRING" id="762967.HMPREF9440_01041"/>
<accession>H3KE76</accession>
<keyword evidence="9" id="KW-1185">Reference proteome</keyword>
<feature type="transmembrane region" description="Helical" evidence="6">
    <location>
        <begin position="23"/>
        <end position="47"/>
    </location>
</feature>
<evidence type="ECO:0000313" key="8">
    <source>
        <dbReference type="EMBL" id="EHY31576.1"/>
    </source>
</evidence>
<keyword evidence="3 6" id="KW-0812">Transmembrane</keyword>
<keyword evidence="2" id="KW-0813">Transport</keyword>
<dbReference type="HOGENOM" id="CLU_007946_9_2_4"/>
<dbReference type="Gene3D" id="1.20.1740.10">
    <property type="entry name" value="Amino acid/polyamine transporter I"/>
    <property type="match status" value="1"/>
</dbReference>
<protein>
    <submittedName>
        <fullName evidence="8">Putative lysine-specific permease</fullName>
    </submittedName>
</protein>
<evidence type="ECO:0000256" key="3">
    <source>
        <dbReference type="ARBA" id="ARBA00022692"/>
    </source>
</evidence>
<sequence length="478" mass="51675">MQQHHTSEPQAPAFERTLKARHLIMLSLGGVIGTGLFFNTGFVIGATGTFGTVLAYLMGALVVYLVMLSLGELCAAMPHTGSFHLYATKFISPRTGFTVAWLYWLTCTVCVGTSLLGAGLCMQYWFPDSPVWFWCLVYCLLILGMNVFTTRLFAEGEFLFSLIKVVTIQIFIVLGGLAVFGVIPLADGSPAPGLSNLTSAGLFPNGFLPLLTTMVAVNFAFSGTELIGVAAGETANPEKVIPLAVKTTIIRLVVFFIGTIVVLAALLPVEEASILKSPFVTVFERLGIPYAADLFNFVILTAVISAANSNLFAAGRMIWSLAEDGMLPAKLAKQSSRGLPVAALVFSMAGGWFTLATSVFAAETVFVFLTALCGFSVVVVWISISIAHINFRRDWVKSGRTPAELPYRAPWFPAVPILAIVFCTLACVGLVFDVEQRLALICGIPFFLLCMWSYPRLRALKEARIKLGGWKTSTETAQ</sequence>
<dbReference type="GO" id="GO:0055085">
    <property type="term" value="P:transmembrane transport"/>
    <property type="evidence" value="ECO:0007669"/>
    <property type="project" value="InterPro"/>
</dbReference>
<reference evidence="8 9" key="1">
    <citation type="submission" date="2011-11" db="EMBL/GenBank/DDBJ databases">
        <authorList>
            <person name="Weinstock G."/>
            <person name="Sodergren E."/>
            <person name="Clifton S."/>
            <person name="Fulton L."/>
            <person name="Fulton B."/>
            <person name="Courtney L."/>
            <person name="Fronick C."/>
            <person name="Harrison M."/>
            <person name="Strong C."/>
            <person name="Farmer C."/>
            <person name="Delahaunty K."/>
            <person name="Markovic C."/>
            <person name="Hall O."/>
            <person name="Minx P."/>
            <person name="Tomlinson C."/>
            <person name="Mitreva M."/>
            <person name="Hou S."/>
            <person name="Chen J."/>
            <person name="Wollam A."/>
            <person name="Pepin K.H."/>
            <person name="Johnson M."/>
            <person name="Bhonagiri V."/>
            <person name="Zhang X."/>
            <person name="Suruliraj S."/>
            <person name="Warren W."/>
            <person name="Chinwalla A."/>
            <person name="Mardis E.R."/>
            <person name="Wilson R.K."/>
        </authorList>
    </citation>
    <scope>NUCLEOTIDE SEQUENCE [LARGE SCALE GENOMIC DNA]</scope>
    <source>
        <strain evidence="8 9">YIT 11816</strain>
    </source>
</reference>
<feature type="domain" description="Amino acid permease/ SLC12A" evidence="7">
    <location>
        <begin position="22"/>
        <end position="452"/>
    </location>
</feature>
<name>H3KE76_9BURK</name>
<dbReference type="GO" id="GO:0016020">
    <property type="term" value="C:membrane"/>
    <property type="evidence" value="ECO:0007669"/>
    <property type="project" value="UniProtKB-SubCell"/>
</dbReference>
<evidence type="ECO:0000256" key="5">
    <source>
        <dbReference type="ARBA" id="ARBA00023136"/>
    </source>
</evidence>
<dbReference type="PIRSF" id="PIRSF006060">
    <property type="entry name" value="AA_transporter"/>
    <property type="match status" value="1"/>
</dbReference>
<proteinExistence type="predicted"/>
<comment type="subcellular location">
    <subcellularLocation>
        <location evidence="1">Membrane</location>
        <topology evidence="1">Multi-pass membrane protein</topology>
    </subcellularLocation>
</comment>
<dbReference type="PATRIC" id="fig|762967.3.peg.825"/>
<feature type="transmembrane region" description="Helical" evidence="6">
    <location>
        <begin position="366"/>
        <end position="391"/>
    </location>
</feature>
<feature type="transmembrane region" description="Helical" evidence="6">
    <location>
        <begin position="294"/>
        <end position="319"/>
    </location>
</feature>
<keyword evidence="5 6" id="KW-0472">Membrane</keyword>
<dbReference type="OrthoDB" id="5442866at2"/>
<dbReference type="PANTHER" id="PTHR43495:SF5">
    <property type="entry name" value="GAMMA-AMINOBUTYRIC ACID PERMEASE"/>
    <property type="match status" value="1"/>
</dbReference>
<gene>
    <name evidence="8" type="ORF">HMPREF9440_01041</name>
</gene>
<evidence type="ECO:0000256" key="6">
    <source>
        <dbReference type="SAM" id="Phobius"/>
    </source>
</evidence>
<dbReference type="RefSeq" id="WP_008541834.1">
    <property type="nucleotide sequence ID" value="NZ_JH604942.1"/>
</dbReference>
<evidence type="ECO:0000256" key="4">
    <source>
        <dbReference type="ARBA" id="ARBA00022989"/>
    </source>
</evidence>
<dbReference type="EMBL" id="AFBQ01000141">
    <property type="protein sequence ID" value="EHY31576.1"/>
    <property type="molecule type" value="Genomic_DNA"/>
</dbReference>
<dbReference type="Proteomes" id="UP000004956">
    <property type="component" value="Unassembled WGS sequence"/>
</dbReference>
<feature type="transmembrane region" description="Helical" evidence="6">
    <location>
        <begin position="131"/>
        <end position="153"/>
    </location>
</feature>
<dbReference type="NCBIfam" id="NF008484">
    <property type="entry name" value="PRK11387.1"/>
    <property type="match status" value="1"/>
</dbReference>
<feature type="transmembrane region" description="Helical" evidence="6">
    <location>
        <begin position="53"/>
        <end position="76"/>
    </location>
</feature>
<comment type="caution">
    <text evidence="8">The sequence shown here is derived from an EMBL/GenBank/DDBJ whole genome shotgun (WGS) entry which is preliminary data.</text>
</comment>
<organism evidence="8 9">
    <name type="scientific">Sutterella parvirubra YIT 11816</name>
    <dbReference type="NCBI Taxonomy" id="762967"/>
    <lineage>
        <taxon>Bacteria</taxon>
        <taxon>Pseudomonadati</taxon>
        <taxon>Pseudomonadota</taxon>
        <taxon>Betaproteobacteria</taxon>
        <taxon>Burkholderiales</taxon>
        <taxon>Sutterellaceae</taxon>
        <taxon>Sutterella</taxon>
    </lineage>
</organism>
<feature type="transmembrane region" description="Helical" evidence="6">
    <location>
        <begin position="206"/>
        <end position="228"/>
    </location>
</feature>
<evidence type="ECO:0000259" key="7">
    <source>
        <dbReference type="Pfam" id="PF00324"/>
    </source>
</evidence>
<evidence type="ECO:0000256" key="1">
    <source>
        <dbReference type="ARBA" id="ARBA00004141"/>
    </source>
</evidence>
<dbReference type="FunFam" id="1.20.1740.10:FF:000001">
    <property type="entry name" value="Amino acid permease"/>
    <property type="match status" value="1"/>
</dbReference>